<feature type="domain" description="Amine oxidase" evidence="4">
    <location>
        <begin position="217"/>
        <end position="337"/>
    </location>
</feature>
<dbReference type="PANTHER" id="PTHR10668">
    <property type="entry name" value="PHYTOENE DEHYDROGENASE"/>
    <property type="match status" value="1"/>
</dbReference>
<dbReference type="InterPro" id="IPR002937">
    <property type="entry name" value="Amino_oxidase"/>
</dbReference>
<dbReference type="OrthoDB" id="833207at2"/>
<comment type="function">
    <text evidence="1">Probable oxidoreductase that may play a role as regulator of mitochondrial function.</text>
</comment>
<evidence type="ECO:0000313" key="5">
    <source>
        <dbReference type="EMBL" id="TQL33233.1"/>
    </source>
</evidence>
<keyword evidence="6" id="KW-1185">Reference proteome</keyword>
<dbReference type="Proteomes" id="UP000318336">
    <property type="component" value="Unassembled WGS sequence"/>
</dbReference>
<comment type="subunit">
    <text evidence="2">Interacts with COX5B; this interaction may contribute to localize PYROXD2 to the inner face of the inner mitochondrial membrane.</text>
</comment>
<evidence type="ECO:0000256" key="1">
    <source>
        <dbReference type="ARBA" id="ARBA00037217"/>
    </source>
</evidence>
<dbReference type="RefSeq" id="WP_142005275.1">
    <property type="nucleotide sequence ID" value="NZ_CAJTBP010000001.1"/>
</dbReference>
<gene>
    <name evidence="5" type="ORF">FB554_1375</name>
</gene>
<accession>A0A542XBL9</accession>
<dbReference type="EMBL" id="VFOK01000001">
    <property type="protein sequence ID" value="TQL33233.1"/>
    <property type="molecule type" value="Genomic_DNA"/>
</dbReference>
<dbReference type="Pfam" id="PF13450">
    <property type="entry name" value="NAD_binding_8"/>
    <property type="match status" value="1"/>
</dbReference>
<dbReference type="InterPro" id="IPR036188">
    <property type="entry name" value="FAD/NAD-bd_sf"/>
</dbReference>
<sequence length="526" mass="55159">MEPSAPSTPDAVVIGAGPNGLVAANLLADAGWSVLLLEAQPDIGGAVRSTREVHPAYVHDTFSSFYPLGAASPIIRGLGLEDHGLVWEQAPAPFGTPYVGGGWALVHRDREATAEALERQHPGDGRAWLRLCRQWDRVGPSLVGALLSPFPPVRHGIGMLARLPGAGGLGLVRELLSPVRTVLDSELRGTAPRLLLAGNALHADIPLDSPGSGLMGLLLTMLAQDVGFPVPRGGAGQLTGAMGRRLEQRGGQLRTDARVEQVLVERGRAVGVRLAGGEVVRAGRAVLADVSAPALYGDLVAPDQLPDRVLRAMRRFEWDPATVKVDWALDGPIPWASAPEAAPGTVHVLDSIDDLHRFETELRAGHVSDRPYLVMGQMATADPTRAPAGGESVWAYTHVPQDARSGPPGFTGRWDEADKDLVAGLFERRIAELAPGFADRVVARRVLGPPDLQARDANLVGGALGGGTAALQQQLIFRPVPGWGRAETPVGRLFLASASAHPGGGVHGAPGANAARAALLHARLPG</sequence>
<organism evidence="5 6">
    <name type="scientific">Barrientosiimonas humi</name>
    <dbReference type="NCBI Taxonomy" id="999931"/>
    <lineage>
        <taxon>Bacteria</taxon>
        <taxon>Bacillati</taxon>
        <taxon>Actinomycetota</taxon>
        <taxon>Actinomycetes</taxon>
        <taxon>Micrococcales</taxon>
        <taxon>Dermacoccaceae</taxon>
        <taxon>Barrientosiimonas</taxon>
    </lineage>
</organism>
<protein>
    <recommendedName>
        <fullName evidence="3">Pyridine nucleotide-disulfide oxidoreductase domain-containing protein 2</fullName>
    </recommendedName>
</protein>
<dbReference type="SUPFAM" id="SSF51905">
    <property type="entry name" value="FAD/NAD(P)-binding domain"/>
    <property type="match status" value="1"/>
</dbReference>
<dbReference type="Pfam" id="PF01593">
    <property type="entry name" value="Amino_oxidase"/>
    <property type="match status" value="1"/>
</dbReference>
<evidence type="ECO:0000256" key="2">
    <source>
        <dbReference type="ARBA" id="ARBA00038825"/>
    </source>
</evidence>
<proteinExistence type="predicted"/>
<dbReference type="PANTHER" id="PTHR10668:SF105">
    <property type="entry name" value="DEHYDROGENASE-RELATED"/>
    <property type="match status" value="1"/>
</dbReference>
<evidence type="ECO:0000256" key="3">
    <source>
        <dbReference type="ARBA" id="ARBA00040298"/>
    </source>
</evidence>
<dbReference type="PRINTS" id="PR00411">
    <property type="entry name" value="PNDRDTASEI"/>
</dbReference>
<comment type="caution">
    <text evidence="5">The sequence shown here is derived from an EMBL/GenBank/DDBJ whole genome shotgun (WGS) entry which is preliminary data.</text>
</comment>
<dbReference type="AlphaFoldDB" id="A0A542XBL9"/>
<evidence type="ECO:0000259" key="4">
    <source>
        <dbReference type="Pfam" id="PF01593"/>
    </source>
</evidence>
<dbReference type="Gene3D" id="3.50.50.60">
    <property type="entry name" value="FAD/NAD(P)-binding domain"/>
    <property type="match status" value="2"/>
</dbReference>
<dbReference type="GO" id="GO:0016491">
    <property type="term" value="F:oxidoreductase activity"/>
    <property type="evidence" value="ECO:0007669"/>
    <property type="project" value="InterPro"/>
</dbReference>
<reference evidence="5 6" key="1">
    <citation type="submission" date="2019-06" db="EMBL/GenBank/DDBJ databases">
        <title>Sequencing the genomes of 1000 actinobacteria strains.</title>
        <authorList>
            <person name="Klenk H.-P."/>
        </authorList>
    </citation>
    <scope>NUCLEOTIDE SEQUENCE [LARGE SCALE GENOMIC DNA]</scope>
    <source>
        <strain evidence="5 6">DSM 24617</strain>
    </source>
</reference>
<evidence type="ECO:0000313" key="6">
    <source>
        <dbReference type="Proteomes" id="UP000318336"/>
    </source>
</evidence>
<name>A0A542XBL9_9MICO</name>